<dbReference type="EMBL" id="BLJY01000012">
    <property type="protein sequence ID" value="GFF20328.1"/>
    <property type="molecule type" value="Genomic_DNA"/>
</dbReference>
<gene>
    <name evidence="1" type="ORF">ATEIFO6365_0012008400</name>
</gene>
<evidence type="ECO:0000313" key="1">
    <source>
        <dbReference type="EMBL" id="GFF20328.1"/>
    </source>
</evidence>
<keyword evidence="2" id="KW-1185">Reference proteome</keyword>
<dbReference type="Proteomes" id="UP000452235">
    <property type="component" value="Unassembled WGS sequence"/>
</dbReference>
<dbReference type="Pfam" id="PF00406">
    <property type="entry name" value="ADK"/>
    <property type="match status" value="1"/>
</dbReference>
<dbReference type="AlphaFoldDB" id="A0A5M3ZEA4"/>
<accession>A0A5M3ZEA4</accession>
<protein>
    <submittedName>
        <fullName evidence="1">UMP-CMP kinase 3-like isoform X1</fullName>
    </submittedName>
</protein>
<dbReference type="Gene3D" id="3.40.50.300">
    <property type="entry name" value="P-loop containing nucleotide triphosphate hydrolases"/>
    <property type="match status" value="1"/>
</dbReference>
<dbReference type="InterPro" id="IPR027417">
    <property type="entry name" value="P-loop_NTPase"/>
</dbReference>
<comment type="caution">
    <text evidence="1">The sequence shown here is derived from an EMBL/GenBank/DDBJ whole genome shotgun (WGS) entry which is preliminary data.</text>
</comment>
<dbReference type="OrthoDB" id="442176at2759"/>
<reference evidence="1 2" key="1">
    <citation type="submission" date="2020-01" db="EMBL/GenBank/DDBJ databases">
        <title>Aspergillus terreus IFO 6365 whole genome shotgun sequence.</title>
        <authorList>
            <person name="Kanamasa S."/>
            <person name="Takahashi H."/>
        </authorList>
    </citation>
    <scope>NUCLEOTIDE SEQUENCE [LARGE SCALE GENOMIC DNA]</scope>
    <source>
        <strain evidence="1 2">IFO 6365</strain>
    </source>
</reference>
<proteinExistence type="predicted"/>
<keyword evidence="1" id="KW-0418">Kinase</keyword>
<sequence length="247" mass="28159">MAPGETRKEKKRIDVLLPDPRIPKHSCSIFFLTGAPYSGKTSTAELLVRERPSLIHIVPDDVVRSLLEEGPDDVREYVQSRIANDPQGKVPEKLLFRILKIEISKHLFAAYGSDRFLIEGLPTSIEQYNKFQAAFGVVHAIVLNMHPDHIERRAMADPMTFDEGERRLAMVRQRKEAWDEQMRAVIERPEFRRHSTWVDASGPQEDVVWYIHDVIDAAVKLGPAKTPNLIGKMAQAITMPFLRKASQ</sequence>
<dbReference type="GO" id="GO:0016301">
    <property type="term" value="F:kinase activity"/>
    <property type="evidence" value="ECO:0007669"/>
    <property type="project" value="UniProtKB-KW"/>
</dbReference>
<keyword evidence="1" id="KW-0808">Transferase</keyword>
<organism evidence="1 2">
    <name type="scientific">Aspergillus terreus</name>
    <dbReference type="NCBI Taxonomy" id="33178"/>
    <lineage>
        <taxon>Eukaryota</taxon>
        <taxon>Fungi</taxon>
        <taxon>Dikarya</taxon>
        <taxon>Ascomycota</taxon>
        <taxon>Pezizomycotina</taxon>
        <taxon>Eurotiomycetes</taxon>
        <taxon>Eurotiomycetidae</taxon>
        <taxon>Eurotiales</taxon>
        <taxon>Aspergillaceae</taxon>
        <taxon>Aspergillus</taxon>
        <taxon>Aspergillus subgen. Circumdati</taxon>
    </lineage>
</organism>
<dbReference type="VEuPathDB" id="FungiDB:ATEG_08049"/>
<dbReference type="SUPFAM" id="SSF52540">
    <property type="entry name" value="P-loop containing nucleoside triphosphate hydrolases"/>
    <property type="match status" value="1"/>
</dbReference>
<evidence type="ECO:0000313" key="2">
    <source>
        <dbReference type="Proteomes" id="UP000452235"/>
    </source>
</evidence>
<name>A0A5M3ZEA4_ASPTE</name>